<dbReference type="InterPro" id="IPR000214">
    <property type="entry name" value="Znf_DNA_glyclase/AP_lyase"/>
</dbReference>
<evidence type="ECO:0000256" key="1">
    <source>
        <dbReference type="ARBA" id="ARBA00001668"/>
    </source>
</evidence>
<comment type="subunit">
    <text evidence="4">Monomer.</text>
</comment>
<keyword evidence="5" id="KW-0479">Metal-binding</keyword>
<evidence type="ECO:0000256" key="9">
    <source>
        <dbReference type="ARBA" id="ARBA00022833"/>
    </source>
</evidence>
<dbReference type="InterPro" id="IPR020629">
    <property type="entry name" value="FPG_Glyclase"/>
</dbReference>
<name>A0A537KK65_9BACT</name>
<keyword evidence="14 19" id="KW-0326">Glycosidase</keyword>
<evidence type="ECO:0000259" key="17">
    <source>
        <dbReference type="PROSITE" id="PS51066"/>
    </source>
</evidence>
<comment type="similarity">
    <text evidence="3">Belongs to the FPG family.</text>
</comment>
<dbReference type="Pfam" id="PF01149">
    <property type="entry name" value="Fapy_DNA_glyco"/>
    <property type="match status" value="1"/>
</dbReference>
<comment type="caution">
    <text evidence="19">The sequence shown here is derived from an EMBL/GenBank/DDBJ whole genome shotgun (WGS) entry which is preliminary data.</text>
</comment>
<dbReference type="CDD" id="cd08966">
    <property type="entry name" value="EcFpg-like_N"/>
    <property type="match status" value="1"/>
</dbReference>
<accession>A0A537KK65</accession>
<dbReference type="EC" id="3.2.2.23" evidence="19"/>
<organism evidence="19 20">
    <name type="scientific">Candidatus Segetimicrobium genomatis</name>
    <dbReference type="NCBI Taxonomy" id="2569760"/>
    <lineage>
        <taxon>Bacteria</taxon>
        <taxon>Bacillati</taxon>
        <taxon>Candidatus Sysuimicrobiota</taxon>
        <taxon>Candidatus Sysuimicrobiia</taxon>
        <taxon>Candidatus Sysuimicrobiales</taxon>
        <taxon>Candidatus Segetimicrobiaceae</taxon>
        <taxon>Candidatus Segetimicrobium</taxon>
    </lineage>
</organism>
<dbReference type="GO" id="GO:0006284">
    <property type="term" value="P:base-excision repair"/>
    <property type="evidence" value="ECO:0007669"/>
    <property type="project" value="InterPro"/>
</dbReference>
<evidence type="ECO:0000256" key="15">
    <source>
        <dbReference type="ARBA" id="ARBA00044632"/>
    </source>
</evidence>
<keyword evidence="13" id="KW-0511">Multifunctional enzyme</keyword>
<evidence type="ECO:0000256" key="5">
    <source>
        <dbReference type="ARBA" id="ARBA00022723"/>
    </source>
</evidence>
<dbReference type="Proteomes" id="UP000319353">
    <property type="component" value="Unassembled WGS sequence"/>
</dbReference>
<evidence type="ECO:0000313" key="20">
    <source>
        <dbReference type="Proteomes" id="UP000319353"/>
    </source>
</evidence>
<evidence type="ECO:0000256" key="2">
    <source>
        <dbReference type="ARBA" id="ARBA00001947"/>
    </source>
</evidence>
<keyword evidence="9" id="KW-0862">Zinc</keyword>
<dbReference type="PROSITE" id="PS51066">
    <property type="entry name" value="ZF_FPG_2"/>
    <property type="match status" value="1"/>
</dbReference>
<dbReference type="SMART" id="SM01232">
    <property type="entry name" value="H2TH"/>
    <property type="match status" value="1"/>
</dbReference>
<evidence type="ECO:0000256" key="12">
    <source>
        <dbReference type="ARBA" id="ARBA00023239"/>
    </source>
</evidence>
<keyword evidence="8 19" id="KW-0378">Hydrolase</keyword>
<keyword evidence="11" id="KW-0234">DNA repair</keyword>
<evidence type="ECO:0000256" key="10">
    <source>
        <dbReference type="ARBA" id="ARBA00023125"/>
    </source>
</evidence>
<keyword evidence="10" id="KW-0238">DNA-binding</keyword>
<dbReference type="PANTHER" id="PTHR22993:SF9">
    <property type="entry name" value="FORMAMIDOPYRIMIDINE-DNA GLYCOSYLASE"/>
    <property type="match status" value="1"/>
</dbReference>
<dbReference type="InterPro" id="IPR010979">
    <property type="entry name" value="Ribosomal_uS13-like_H2TH"/>
</dbReference>
<dbReference type="SMART" id="SM00898">
    <property type="entry name" value="Fapy_DNA_glyco"/>
    <property type="match status" value="1"/>
</dbReference>
<proteinExistence type="inferred from homology"/>
<evidence type="ECO:0000313" key="19">
    <source>
        <dbReference type="EMBL" id="TMI96159.1"/>
    </source>
</evidence>
<keyword evidence="7 16" id="KW-0863">Zinc-finger</keyword>
<dbReference type="EMBL" id="VBAL01000262">
    <property type="protein sequence ID" value="TMI96159.1"/>
    <property type="molecule type" value="Genomic_DNA"/>
</dbReference>
<dbReference type="NCBIfam" id="TIGR00577">
    <property type="entry name" value="fpg"/>
    <property type="match status" value="1"/>
</dbReference>
<gene>
    <name evidence="19" type="primary">mutM</name>
    <name evidence="19" type="ORF">E6H01_13985</name>
</gene>
<dbReference type="Gene3D" id="3.20.190.10">
    <property type="entry name" value="MutM-like, N-terminal"/>
    <property type="match status" value="1"/>
</dbReference>
<dbReference type="GO" id="GO:0034039">
    <property type="term" value="F:8-oxo-7,8-dihydroguanine DNA N-glycosylase activity"/>
    <property type="evidence" value="ECO:0007669"/>
    <property type="project" value="TreeGrafter"/>
</dbReference>
<dbReference type="AlphaFoldDB" id="A0A537KK65"/>
<evidence type="ECO:0000256" key="3">
    <source>
        <dbReference type="ARBA" id="ARBA00009409"/>
    </source>
</evidence>
<dbReference type="PANTHER" id="PTHR22993">
    <property type="entry name" value="FORMAMIDOPYRIMIDINE-DNA GLYCOSYLASE"/>
    <property type="match status" value="1"/>
</dbReference>
<dbReference type="SUPFAM" id="SSF46946">
    <property type="entry name" value="S13-like H2TH domain"/>
    <property type="match status" value="1"/>
</dbReference>
<evidence type="ECO:0000256" key="4">
    <source>
        <dbReference type="ARBA" id="ARBA00011245"/>
    </source>
</evidence>
<dbReference type="SUPFAM" id="SSF57716">
    <property type="entry name" value="Glucocorticoid receptor-like (DNA-binding domain)"/>
    <property type="match status" value="1"/>
</dbReference>
<dbReference type="Pfam" id="PF06831">
    <property type="entry name" value="H2TH"/>
    <property type="match status" value="1"/>
</dbReference>
<evidence type="ECO:0000256" key="14">
    <source>
        <dbReference type="ARBA" id="ARBA00023295"/>
    </source>
</evidence>
<comment type="catalytic activity">
    <reaction evidence="1">
        <text>Hydrolysis of DNA containing ring-opened 7-methylguanine residues, releasing 2,6-diamino-4-hydroxy-5-(N-methyl)formamidopyrimidine.</text>
        <dbReference type="EC" id="3.2.2.23"/>
    </reaction>
</comment>
<dbReference type="InterPro" id="IPR035937">
    <property type="entry name" value="FPG_N"/>
</dbReference>
<keyword evidence="6" id="KW-0227">DNA damage</keyword>
<evidence type="ECO:0000256" key="6">
    <source>
        <dbReference type="ARBA" id="ARBA00022763"/>
    </source>
</evidence>
<protein>
    <submittedName>
        <fullName evidence="19">DNA-formamidopyrimidine glycosylase</fullName>
        <ecNumber evidence="19">3.2.2.23</ecNumber>
    </submittedName>
</protein>
<evidence type="ECO:0000256" key="7">
    <source>
        <dbReference type="ARBA" id="ARBA00022771"/>
    </source>
</evidence>
<dbReference type="InterPro" id="IPR015886">
    <property type="entry name" value="H2TH_FPG"/>
</dbReference>
<dbReference type="PROSITE" id="PS51068">
    <property type="entry name" value="FPG_CAT"/>
    <property type="match status" value="1"/>
</dbReference>
<evidence type="ECO:0000256" key="11">
    <source>
        <dbReference type="ARBA" id="ARBA00023204"/>
    </source>
</evidence>
<dbReference type="InterPro" id="IPR012319">
    <property type="entry name" value="FPG_cat"/>
</dbReference>
<feature type="domain" description="Formamidopyrimidine-DNA glycosylase catalytic" evidence="18">
    <location>
        <begin position="2"/>
        <end position="115"/>
    </location>
</feature>
<evidence type="ECO:0000259" key="18">
    <source>
        <dbReference type="PROSITE" id="PS51068"/>
    </source>
</evidence>
<sequence>MPELPEVETARRSLQRVLRGKVIAAVEVRSPAVVRTHRPRAFGIGLEGKRIERIARRGKVLLFHLRDRWTLIFHFKLWGTLRFFRPAVPPDPQTAVVMTFSDGSGLQFRELQLSELGLHRTSQLDRVPYLTSLGVDPLSAAFTPARFRGMLSGSGSIRAVLTDQERIAGIGNLWAHEILHTARIRPDRPASSLTNAEVQVLYRTVRSVLRRAITAGGEPEFVDATGRKGRWRLAVYGRGGQRCPRGDGTIKVTRLGGRPSFYCPKCQR</sequence>
<dbReference type="GO" id="GO:0003684">
    <property type="term" value="F:damaged DNA binding"/>
    <property type="evidence" value="ECO:0007669"/>
    <property type="project" value="InterPro"/>
</dbReference>
<evidence type="ECO:0000256" key="13">
    <source>
        <dbReference type="ARBA" id="ARBA00023268"/>
    </source>
</evidence>
<feature type="domain" description="FPG-type" evidence="17">
    <location>
        <begin position="234"/>
        <end position="268"/>
    </location>
</feature>
<evidence type="ECO:0000256" key="16">
    <source>
        <dbReference type="PROSITE-ProRule" id="PRU00391"/>
    </source>
</evidence>
<comment type="catalytic activity">
    <reaction evidence="15">
        <text>2'-deoxyribonucleotide-(2'-deoxyribose 5'-phosphate)-2'-deoxyribonucleotide-DNA = a 3'-end 2'-deoxyribonucleotide-(2,3-dehydro-2,3-deoxyribose 5'-phosphate)-DNA + a 5'-end 5'-phospho-2'-deoxyribonucleoside-DNA + H(+)</text>
        <dbReference type="Rhea" id="RHEA:66592"/>
        <dbReference type="Rhea" id="RHEA-COMP:13180"/>
        <dbReference type="Rhea" id="RHEA-COMP:16897"/>
        <dbReference type="Rhea" id="RHEA-COMP:17067"/>
        <dbReference type="ChEBI" id="CHEBI:15378"/>
        <dbReference type="ChEBI" id="CHEBI:136412"/>
        <dbReference type="ChEBI" id="CHEBI:157695"/>
        <dbReference type="ChEBI" id="CHEBI:167181"/>
        <dbReference type="EC" id="4.2.99.18"/>
    </reaction>
</comment>
<dbReference type="GO" id="GO:0140078">
    <property type="term" value="F:class I DNA-(apurinic or apyrimidinic site) endonuclease activity"/>
    <property type="evidence" value="ECO:0007669"/>
    <property type="project" value="UniProtKB-EC"/>
</dbReference>
<dbReference type="SUPFAM" id="SSF81624">
    <property type="entry name" value="N-terminal domain of MutM-like DNA repair proteins"/>
    <property type="match status" value="1"/>
</dbReference>
<reference evidence="19 20" key="1">
    <citation type="journal article" date="2019" name="Nat. Microbiol.">
        <title>Mediterranean grassland soil C-N compound turnover is dependent on rainfall and depth, and is mediated by genomically divergent microorganisms.</title>
        <authorList>
            <person name="Diamond S."/>
            <person name="Andeer P.F."/>
            <person name="Li Z."/>
            <person name="Crits-Christoph A."/>
            <person name="Burstein D."/>
            <person name="Anantharaman K."/>
            <person name="Lane K.R."/>
            <person name="Thomas B.C."/>
            <person name="Pan C."/>
            <person name="Northen T.R."/>
            <person name="Banfield J.F."/>
        </authorList>
    </citation>
    <scope>NUCLEOTIDE SEQUENCE [LARGE SCALE GENOMIC DNA]</scope>
    <source>
        <strain evidence="19">NP_4</strain>
    </source>
</reference>
<keyword evidence="12" id="KW-0456">Lyase</keyword>
<comment type="cofactor">
    <cofactor evidence="2">
        <name>Zn(2+)</name>
        <dbReference type="ChEBI" id="CHEBI:29105"/>
    </cofactor>
</comment>
<dbReference type="GO" id="GO:0008270">
    <property type="term" value="F:zinc ion binding"/>
    <property type="evidence" value="ECO:0007669"/>
    <property type="project" value="UniProtKB-KW"/>
</dbReference>
<evidence type="ECO:0000256" key="8">
    <source>
        <dbReference type="ARBA" id="ARBA00022801"/>
    </source>
</evidence>
<dbReference type="Gene3D" id="1.10.8.50">
    <property type="match status" value="1"/>
</dbReference>